<dbReference type="AlphaFoldDB" id="A0A0P7AVW2"/>
<gene>
    <name evidence="1" type="ORF">I595_1778</name>
</gene>
<dbReference type="Proteomes" id="UP000050280">
    <property type="component" value="Unassembled WGS sequence"/>
</dbReference>
<evidence type="ECO:0000313" key="2">
    <source>
        <dbReference type="Proteomes" id="UP000050280"/>
    </source>
</evidence>
<evidence type="ECO:0000313" key="1">
    <source>
        <dbReference type="EMBL" id="KPM32129.1"/>
    </source>
</evidence>
<comment type="caution">
    <text evidence="1">The sequence shown here is derived from an EMBL/GenBank/DDBJ whole genome shotgun (WGS) entry which is preliminary data.</text>
</comment>
<keyword evidence="2" id="KW-1185">Reference proteome</keyword>
<proteinExistence type="predicted"/>
<name>A0A0P7AVW2_9FLAO</name>
<organism evidence="1 2">
    <name type="scientific">Croceitalea dokdonensis DOKDO 023</name>
    <dbReference type="NCBI Taxonomy" id="1300341"/>
    <lineage>
        <taxon>Bacteria</taxon>
        <taxon>Pseudomonadati</taxon>
        <taxon>Bacteroidota</taxon>
        <taxon>Flavobacteriia</taxon>
        <taxon>Flavobacteriales</taxon>
        <taxon>Flavobacteriaceae</taxon>
        <taxon>Croceitalea</taxon>
    </lineage>
</organism>
<dbReference type="EMBL" id="LDJX01000003">
    <property type="protein sequence ID" value="KPM32129.1"/>
    <property type="molecule type" value="Genomic_DNA"/>
</dbReference>
<dbReference type="STRING" id="1300341.I595_1778"/>
<accession>A0A0P7AVW2</accession>
<protein>
    <submittedName>
        <fullName evidence="1">Uncharacterized protein</fullName>
    </submittedName>
</protein>
<reference evidence="1 2" key="1">
    <citation type="submission" date="2015-09" db="EMBL/GenBank/DDBJ databases">
        <title>Genome sequence of the marine flavobacterium Croceitalea dokdonensis DOKDO 023 that contains proton- and sodium-pumping rhodopsins.</title>
        <authorList>
            <person name="Kwon S.-K."/>
            <person name="Lee H.K."/>
            <person name="Kwak M.-J."/>
            <person name="Kim J.F."/>
        </authorList>
    </citation>
    <scope>NUCLEOTIDE SEQUENCE [LARGE SCALE GENOMIC DNA]</scope>
    <source>
        <strain evidence="1 2">DOKDO 023</strain>
    </source>
</reference>
<sequence length="54" mass="6404">MDFFQGKFSLYLSNKIMNRRQSFLMLKDEKLLQLVWPISLGKWSIFLLDCDCAA</sequence>